<feature type="chain" id="PRO_5045832919" description="OmpA-like domain-containing protein" evidence="5">
    <location>
        <begin position="25"/>
        <end position="228"/>
    </location>
</feature>
<comment type="subcellular location">
    <subcellularLocation>
        <location evidence="1">Cell outer membrane</location>
    </subcellularLocation>
</comment>
<dbReference type="CDD" id="cd07185">
    <property type="entry name" value="OmpA_C-like"/>
    <property type="match status" value="1"/>
</dbReference>
<keyword evidence="5" id="KW-0732">Signal</keyword>
<dbReference type="PRINTS" id="PR01022">
    <property type="entry name" value="OUTRMMBRANEA"/>
</dbReference>
<dbReference type="SUPFAM" id="SSF103088">
    <property type="entry name" value="OmpA-like"/>
    <property type="match status" value="1"/>
</dbReference>
<dbReference type="InterPro" id="IPR002368">
    <property type="entry name" value="OmpA"/>
</dbReference>
<proteinExistence type="predicted"/>
<dbReference type="Pfam" id="PF00691">
    <property type="entry name" value="OmpA"/>
    <property type="match status" value="1"/>
</dbReference>
<protein>
    <recommendedName>
        <fullName evidence="6">OmpA-like domain-containing protein</fullName>
    </recommendedName>
</protein>
<feature type="domain" description="OmpA-like" evidence="6">
    <location>
        <begin position="92"/>
        <end position="220"/>
    </location>
</feature>
<organism evidence="7 8">
    <name type="scientific">Jeongeupia chitinilytica</name>
    <dbReference type="NCBI Taxonomy" id="1041641"/>
    <lineage>
        <taxon>Bacteria</taxon>
        <taxon>Pseudomonadati</taxon>
        <taxon>Pseudomonadota</taxon>
        <taxon>Betaproteobacteria</taxon>
        <taxon>Neisseriales</taxon>
        <taxon>Chitinibacteraceae</taxon>
        <taxon>Jeongeupia</taxon>
    </lineage>
</organism>
<sequence length="228" mass="24156">MLSLKQTMMSLAVVSALSMGSAIAATTAYSTNGTNVAPTNVEGVVKNSIGECWRTGTWSKDQATVEGCDGYVKPQPVAATPAPVAPAPAPVVKNKTFSLQADVLFDFNKASLKPAGKDALDKLYQDVVNFDPKEGEAVVVGYTDRIGSDKYNNALSQKRAQSVVDYLVGKGAPADKIRAEGRGKADPVTGDTCNKIKARKQLIECLAPDRRVEIEVKGVKEVVVPATK</sequence>
<name>A0ABQ3GZ20_9NEIS</name>
<evidence type="ECO:0000259" key="6">
    <source>
        <dbReference type="PROSITE" id="PS51123"/>
    </source>
</evidence>
<dbReference type="Gene3D" id="3.30.1330.60">
    <property type="entry name" value="OmpA-like domain"/>
    <property type="match status" value="1"/>
</dbReference>
<evidence type="ECO:0000256" key="3">
    <source>
        <dbReference type="ARBA" id="ARBA00023237"/>
    </source>
</evidence>
<dbReference type="Proteomes" id="UP000604737">
    <property type="component" value="Unassembled WGS sequence"/>
</dbReference>
<comment type="caution">
    <text evidence="7">The sequence shown here is derived from an EMBL/GenBank/DDBJ whole genome shotgun (WGS) entry which is preliminary data.</text>
</comment>
<evidence type="ECO:0000313" key="7">
    <source>
        <dbReference type="EMBL" id="GHD58377.1"/>
    </source>
</evidence>
<evidence type="ECO:0000256" key="5">
    <source>
        <dbReference type="SAM" id="SignalP"/>
    </source>
</evidence>
<dbReference type="PRINTS" id="PR01021">
    <property type="entry name" value="OMPADOMAIN"/>
</dbReference>
<dbReference type="PANTHER" id="PTHR30329:SF21">
    <property type="entry name" value="LIPOPROTEIN YIAD-RELATED"/>
    <property type="match status" value="1"/>
</dbReference>
<evidence type="ECO:0000256" key="1">
    <source>
        <dbReference type="ARBA" id="ARBA00004442"/>
    </source>
</evidence>
<dbReference type="PANTHER" id="PTHR30329">
    <property type="entry name" value="STATOR ELEMENT OF FLAGELLAR MOTOR COMPLEX"/>
    <property type="match status" value="1"/>
</dbReference>
<gene>
    <name evidence="7" type="ORF">GCM10007350_08160</name>
</gene>
<reference evidence="8" key="1">
    <citation type="journal article" date="2019" name="Int. J. Syst. Evol. Microbiol.">
        <title>The Global Catalogue of Microorganisms (GCM) 10K type strain sequencing project: providing services to taxonomists for standard genome sequencing and annotation.</title>
        <authorList>
            <consortium name="The Broad Institute Genomics Platform"/>
            <consortium name="The Broad Institute Genome Sequencing Center for Infectious Disease"/>
            <person name="Wu L."/>
            <person name="Ma J."/>
        </authorList>
    </citation>
    <scope>NUCLEOTIDE SEQUENCE [LARGE SCALE GENOMIC DNA]</scope>
    <source>
        <strain evidence="8">KCTC 23701</strain>
    </source>
</reference>
<dbReference type="PROSITE" id="PS51123">
    <property type="entry name" value="OMPA_2"/>
    <property type="match status" value="1"/>
</dbReference>
<keyword evidence="8" id="KW-1185">Reference proteome</keyword>
<dbReference type="InterPro" id="IPR006664">
    <property type="entry name" value="OMP_bac"/>
</dbReference>
<keyword evidence="3" id="KW-0998">Cell outer membrane</keyword>
<dbReference type="RefSeq" id="WP_189458886.1">
    <property type="nucleotide sequence ID" value="NZ_BMYO01000002.1"/>
</dbReference>
<evidence type="ECO:0000256" key="2">
    <source>
        <dbReference type="ARBA" id="ARBA00023136"/>
    </source>
</evidence>
<evidence type="ECO:0000256" key="4">
    <source>
        <dbReference type="PROSITE-ProRule" id="PRU00473"/>
    </source>
</evidence>
<accession>A0ABQ3GZ20</accession>
<dbReference type="InterPro" id="IPR050330">
    <property type="entry name" value="Bact_OuterMem_StrucFunc"/>
</dbReference>
<dbReference type="InterPro" id="IPR036737">
    <property type="entry name" value="OmpA-like_sf"/>
</dbReference>
<dbReference type="EMBL" id="BMYO01000002">
    <property type="protein sequence ID" value="GHD58377.1"/>
    <property type="molecule type" value="Genomic_DNA"/>
</dbReference>
<evidence type="ECO:0000313" key="8">
    <source>
        <dbReference type="Proteomes" id="UP000604737"/>
    </source>
</evidence>
<keyword evidence="2 4" id="KW-0472">Membrane</keyword>
<feature type="signal peptide" evidence="5">
    <location>
        <begin position="1"/>
        <end position="24"/>
    </location>
</feature>
<dbReference type="InterPro" id="IPR006665">
    <property type="entry name" value="OmpA-like"/>
</dbReference>